<dbReference type="EMBL" id="CP051140">
    <property type="protein sequence ID" value="QIW96760.1"/>
    <property type="molecule type" value="Genomic_DNA"/>
</dbReference>
<evidence type="ECO:0000256" key="5">
    <source>
        <dbReference type="ARBA" id="ARBA00022729"/>
    </source>
</evidence>
<dbReference type="SUPFAM" id="SSF51445">
    <property type="entry name" value="(Trans)glycosidases"/>
    <property type="match status" value="1"/>
</dbReference>
<proteinExistence type="inferred from homology"/>
<dbReference type="InterPro" id="IPR010720">
    <property type="entry name" value="Alpha-L-AF_C"/>
</dbReference>
<dbReference type="Gene3D" id="3.20.20.80">
    <property type="entry name" value="Glycosidases"/>
    <property type="match status" value="1"/>
</dbReference>
<dbReference type="Pfam" id="PF15916">
    <property type="entry name" value="DUF4743"/>
    <property type="match status" value="1"/>
</dbReference>
<feature type="signal peptide" evidence="8">
    <location>
        <begin position="1"/>
        <end position="18"/>
    </location>
</feature>
<accession>A0A6H0XQ35</accession>
<evidence type="ECO:0000256" key="1">
    <source>
        <dbReference type="ARBA" id="ARBA00001462"/>
    </source>
</evidence>
<dbReference type="OrthoDB" id="406864at2759"/>
<evidence type="ECO:0000256" key="7">
    <source>
        <dbReference type="ARBA" id="ARBA00023180"/>
    </source>
</evidence>
<dbReference type="GO" id="GO:0031222">
    <property type="term" value="P:arabinan catabolic process"/>
    <property type="evidence" value="ECO:0007669"/>
    <property type="project" value="UniProtKB-UniPathway"/>
</dbReference>
<dbReference type="InterPro" id="IPR031804">
    <property type="entry name" value="DUF4743"/>
</dbReference>
<evidence type="ECO:0000256" key="2">
    <source>
        <dbReference type="ARBA" id="ARBA00004834"/>
    </source>
</evidence>
<evidence type="ECO:0000313" key="11">
    <source>
        <dbReference type="Proteomes" id="UP000503462"/>
    </source>
</evidence>
<organism evidence="10 11">
    <name type="scientific">Peltaster fructicola</name>
    <dbReference type="NCBI Taxonomy" id="286661"/>
    <lineage>
        <taxon>Eukaryota</taxon>
        <taxon>Fungi</taxon>
        <taxon>Dikarya</taxon>
        <taxon>Ascomycota</taxon>
        <taxon>Pezizomycotina</taxon>
        <taxon>Dothideomycetes</taxon>
        <taxon>Dothideomycetes incertae sedis</taxon>
        <taxon>Peltaster</taxon>
    </lineage>
</organism>
<comment type="similarity">
    <text evidence="3">Belongs to the glycosyl hydrolase 51 family.</text>
</comment>
<sequence length="886" mass="96875">MLCKSVLFTATVVATVHAITLTVSSSGGNASSPYLYGIMFEDINNSGDGALYSQQLRNNGFQGDNPGLAPFDAVGAAKISQDNNTTIGTAKHPTVLVSFNQGATGQAGLSNGGYYGIRVWLKGVYDGDAVVSLVSESGSILASSNIGVSSNAHRWSCYQAELHVSTAAPNGNNSWQITFDPAKSNGHINVGFPLLYPPTYKDRVNGMDNEVANGIAALQPSFMRLPGGNNLEGATVADRWIWNNTVGPVQDRPGRQGDWSYPNTDGLGLMEYLNFCEDVGMTPLLALWDGLTLGGGVVTGSALEPFVQDALNELEFVLGDSSTPYGSWRARLGHPQPYDVEHIEIGNEDFLNDGTASYDARFQMFYNAIHANYPQLTFVATTAPQDSDSGIISNPGPQVWQDVHHYWPPHQFIDNFNEFDNWDRNKPLIVGEYASTTHDDGSQTYWQYMQASVAEAVYMIGMERNSDVVRMASYAPLLEHFGVAEWSPDLYGYDPTNGVTRSTSYFVQQLFSVNRGDTIHEVVSDAAFGPVYWVASSKGDAYYVKLANYGSMQQTVDIHVAEKSHGTLSLITGSPNASNYPGQETVKPVTSNVNGQDGCFSITLPACQTKNNPVTMAAHEGGAEMTAQEPMPVDAQPKSYLDLINECDNFPYYHSNPESYLAHLDHYYALKVAQYPDVDLGYLLPSVAETFRGLTDWNLDEKDRALILVTGESEQERSQIVALTVAAMRDTGHFEVLKGWRDELYPVYGPNRDLLFSIERSASPLFGILSYGCHLTAYTRSEAGIKIWTPRRAATKQTYGGMLDNTVAGGMATGDVVPKPSDDEVAGFELKTIQEVKAALRDGGFKPNCALVLLDFFVRHGILTAHDEGYLQIVPRLHRVLEFPTM</sequence>
<keyword evidence="6" id="KW-0378">Hydrolase</keyword>
<evidence type="ECO:0000256" key="3">
    <source>
        <dbReference type="ARBA" id="ARBA00007186"/>
    </source>
</evidence>
<feature type="domain" description="Alpha-L-arabinofuranosidase C-terminal" evidence="9">
    <location>
        <begin position="431"/>
        <end position="608"/>
    </location>
</feature>
<dbReference type="EC" id="3.2.1.55" evidence="4"/>
<dbReference type="Pfam" id="PF06964">
    <property type="entry name" value="Alpha-L-AF_C"/>
    <property type="match status" value="1"/>
</dbReference>
<feature type="chain" id="PRO_5026140912" description="non-reducing end alpha-L-arabinofuranosidase" evidence="8">
    <location>
        <begin position="19"/>
        <end position="886"/>
    </location>
</feature>
<dbReference type="Gene3D" id="3.90.79.10">
    <property type="entry name" value="Nucleoside Triphosphate Pyrophosphohydrolase"/>
    <property type="match status" value="2"/>
</dbReference>
<evidence type="ECO:0000313" key="10">
    <source>
        <dbReference type="EMBL" id="QIW96760.1"/>
    </source>
</evidence>
<evidence type="ECO:0000256" key="8">
    <source>
        <dbReference type="SAM" id="SignalP"/>
    </source>
</evidence>
<comment type="pathway">
    <text evidence="2">Glycan metabolism; L-arabinan degradation.</text>
</comment>
<dbReference type="Proteomes" id="UP000503462">
    <property type="component" value="Chromosome 2"/>
</dbReference>
<dbReference type="PANTHER" id="PTHR31776">
    <property type="entry name" value="ALPHA-L-ARABINOFURANOSIDASE 1"/>
    <property type="match status" value="1"/>
</dbReference>
<dbReference type="InterPro" id="IPR015797">
    <property type="entry name" value="NUDIX_hydrolase-like_dom_sf"/>
</dbReference>
<dbReference type="InterPro" id="IPR017853">
    <property type="entry name" value="GH"/>
</dbReference>
<dbReference type="SMART" id="SM00813">
    <property type="entry name" value="Alpha-L-AF_C"/>
    <property type="match status" value="1"/>
</dbReference>
<reference evidence="10 11" key="1">
    <citation type="journal article" date="2016" name="Sci. Rep.">
        <title>Peltaster fructicola genome reveals evolution from an invasive phytopathogen to an ectophytic parasite.</title>
        <authorList>
            <person name="Xu C."/>
            <person name="Chen H."/>
            <person name="Gleason M.L."/>
            <person name="Xu J.R."/>
            <person name="Liu H."/>
            <person name="Zhang R."/>
            <person name="Sun G."/>
        </authorList>
    </citation>
    <scope>NUCLEOTIDE SEQUENCE [LARGE SCALE GENOMIC DNA]</scope>
    <source>
        <strain evidence="10 11">LNHT1506</strain>
    </source>
</reference>
<dbReference type="CDD" id="cd03676">
    <property type="entry name" value="NUDIX_Tnr3_like"/>
    <property type="match status" value="1"/>
</dbReference>
<evidence type="ECO:0000256" key="6">
    <source>
        <dbReference type="ARBA" id="ARBA00022801"/>
    </source>
</evidence>
<dbReference type="GO" id="GO:0046373">
    <property type="term" value="P:L-arabinose metabolic process"/>
    <property type="evidence" value="ECO:0007669"/>
    <property type="project" value="InterPro"/>
</dbReference>
<keyword evidence="7" id="KW-0325">Glycoprotein</keyword>
<dbReference type="PANTHER" id="PTHR31776:SF0">
    <property type="entry name" value="ALPHA-L-ARABINOFURANOSIDASE 1"/>
    <property type="match status" value="1"/>
</dbReference>
<dbReference type="UniPathway" id="UPA00667"/>
<gene>
    <name evidence="10" type="ORF">AMS68_002278</name>
</gene>
<dbReference type="SUPFAM" id="SSF55811">
    <property type="entry name" value="Nudix"/>
    <property type="match status" value="1"/>
</dbReference>
<dbReference type="GO" id="GO:0046556">
    <property type="term" value="F:alpha-L-arabinofuranosidase activity"/>
    <property type="evidence" value="ECO:0007669"/>
    <property type="project" value="UniProtKB-EC"/>
</dbReference>
<evidence type="ECO:0000259" key="9">
    <source>
        <dbReference type="SMART" id="SM00813"/>
    </source>
</evidence>
<dbReference type="Pfam" id="PF22848">
    <property type="entry name" value="ASD1_dom"/>
    <property type="match status" value="1"/>
</dbReference>
<keyword evidence="11" id="KW-1185">Reference proteome</keyword>
<dbReference type="InterPro" id="IPR055235">
    <property type="entry name" value="ASD1_cat"/>
</dbReference>
<comment type="catalytic activity">
    <reaction evidence="1">
        <text>Hydrolysis of terminal non-reducing alpha-L-arabinofuranoside residues in alpha-L-arabinosides.</text>
        <dbReference type="EC" id="3.2.1.55"/>
    </reaction>
</comment>
<evidence type="ECO:0000256" key="4">
    <source>
        <dbReference type="ARBA" id="ARBA00012670"/>
    </source>
</evidence>
<protein>
    <recommendedName>
        <fullName evidence="4">non-reducing end alpha-L-arabinofuranosidase</fullName>
        <ecNumber evidence="4">3.2.1.55</ecNumber>
    </recommendedName>
</protein>
<keyword evidence="5 8" id="KW-0732">Signal</keyword>
<dbReference type="AlphaFoldDB" id="A0A6H0XQ35"/>
<dbReference type="InterPro" id="IPR051563">
    <property type="entry name" value="Glycosyl_Hydrolase_51"/>
</dbReference>
<name>A0A6H0XQ35_9PEZI</name>